<evidence type="ECO:0000313" key="3">
    <source>
        <dbReference type="Proteomes" id="UP000784294"/>
    </source>
</evidence>
<keyword evidence="3" id="KW-1185">Reference proteome</keyword>
<proteinExistence type="predicted"/>
<organism evidence="2 3">
    <name type="scientific">Protopolystoma xenopodis</name>
    <dbReference type="NCBI Taxonomy" id="117903"/>
    <lineage>
        <taxon>Eukaryota</taxon>
        <taxon>Metazoa</taxon>
        <taxon>Spiralia</taxon>
        <taxon>Lophotrochozoa</taxon>
        <taxon>Platyhelminthes</taxon>
        <taxon>Monogenea</taxon>
        <taxon>Polyopisthocotylea</taxon>
        <taxon>Polystomatidea</taxon>
        <taxon>Polystomatidae</taxon>
        <taxon>Protopolystoma</taxon>
    </lineage>
</organism>
<dbReference type="Proteomes" id="UP000784294">
    <property type="component" value="Unassembled WGS sequence"/>
</dbReference>
<feature type="region of interest" description="Disordered" evidence="1">
    <location>
        <begin position="1"/>
        <end position="30"/>
    </location>
</feature>
<feature type="region of interest" description="Disordered" evidence="1">
    <location>
        <begin position="252"/>
        <end position="277"/>
    </location>
</feature>
<evidence type="ECO:0000256" key="1">
    <source>
        <dbReference type="SAM" id="MobiDB-lite"/>
    </source>
</evidence>
<name>A0A3S5B5F5_9PLAT</name>
<sequence>MAHAATHFNTLPSQLPSSPAPPGSAPVTGDNIPLGLVGEVASRVPTRANVTAAASAAARAAASRLSAEDAVATTAVITTAASSESSSSPSSFHTSVTPAAPVTAPKPIQVPEATENSNLLPNTEPFLDMAPSGAPNAVQPGLSPDVTGEDSSMTPVDAITLTTTATNNFVVDNPSKVKPTSGILTSENLSQNNSHLSVLNDSAQIKKNVNSPIESTGKKRRIGEVSDQNHCSIEPSLISLTNALITKEPEVQTGLSDSAEEEQLPTAKRSKRLSNQLSPQVVHQLPMTEAVYEADNGITKCRVKVQKSGNTNINDHDDAKEEILKWEKIKKPKENCQPTCEVRKHNNLMKVDSRDKPKFLNEGIDYQEQRQILEDIKKDNMEEKDESVRGVELNCLSQSPVAVGKSPSHDVDDITDVKLEAETCPFGAVETVAVTNIKTQAEMKLDRYETAVLSTTSEIDSVTKALPESSGKSEPLFFNICYSEI</sequence>
<gene>
    <name evidence="2" type="ORF">PXEA_LOCUS30434</name>
</gene>
<accession>A0A3S5B5F5</accession>
<evidence type="ECO:0000313" key="2">
    <source>
        <dbReference type="EMBL" id="VEL36994.1"/>
    </source>
</evidence>
<comment type="caution">
    <text evidence="2">The sequence shown here is derived from an EMBL/GenBank/DDBJ whole genome shotgun (WGS) entry which is preliminary data.</text>
</comment>
<protein>
    <submittedName>
        <fullName evidence="2">Uncharacterized protein</fullName>
    </submittedName>
</protein>
<feature type="region of interest" description="Disordered" evidence="1">
    <location>
        <begin position="80"/>
        <end position="105"/>
    </location>
</feature>
<dbReference type="EMBL" id="CAAALY010253713">
    <property type="protein sequence ID" value="VEL36994.1"/>
    <property type="molecule type" value="Genomic_DNA"/>
</dbReference>
<dbReference type="AlphaFoldDB" id="A0A3S5B5F5"/>
<reference evidence="2" key="1">
    <citation type="submission" date="2018-11" db="EMBL/GenBank/DDBJ databases">
        <authorList>
            <consortium name="Pathogen Informatics"/>
        </authorList>
    </citation>
    <scope>NUCLEOTIDE SEQUENCE</scope>
</reference>